<dbReference type="GO" id="GO:0005524">
    <property type="term" value="F:ATP binding"/>
    <property type="evidence" value="ECO:0007669"/>
    <property type="project" value="UniProtKB-UniRule"/>
</dbReference>
<organism evidence="10 11">
    <name type="scientific">Rhodobacter capsulatus</name>
    <name type="common">Rhodopseudomonas capsulata</name>
    <dbReference type="NCBI Taxonomy" id="1061"/>
    <lineage>
        <taxon>Bacteria</taxon>
        <taxon>Pseudomonadati</taxon>
        <taxon>Pseudomonadota</taxon>
        <taxon>Alphaproteobacteria</taxon>
        <taxon>Rhodobacterales</taxon>
        <taxon>Rhodobacter group</taxon>
        <taxon>Rhodobacter</taxon>
    </lineage>
</organism>
<evidence type="ECO:0000256" key="8">
    <source>
        <dbReference type="ARBA" id="ARBA00047386"/>
    </source>
</evidence>
<dbReference type="GO" id="GO:0004141">
    <property type="term" value="F:dethiobiotin synthase activity"/>
    <property type="evidence" value="ECO:0007669"/>
    <property type="project" value="UniProtKB-UniRule"/>
</dbReference>
<feature type="binding site" evidence="9">
    <location>
        <position position="17"/>
    </location>
    <ligand>
        <name>Mg(2+)</name>
        <dbReference type="ChEBI" id="CHEBI:18420"/>
    </ligand>
</feature>
<feature type="active site" evidence="9">
    <location>
        <position position="33"/>
    </location>
</feature>
<comment type="function">
    <text evidence="9">Catalyzes a mechanistically unusual reaction, the ATP-dependent insertion of CO2 between the N7 and N8 nitrogen atoms of 7,8-diaminopelargonic acid (DAPA, also called 7,8-diammoniononanoate) to form a ureido ring.</text>
</comment>
<feature type="binding site" evidence="9">
    <location>
        <begin position="95"/>
        <end position="98"/>
    </location>
    <ligand>
        <name>ATP</name>
        <dbReference type="ChEBI" id="CHEBI:30616"/>
    </ligand>
</feature>
<dbReference type="UniPathway" id="UPA00078">
    <property type="reaction ID" value="UER00161"/>
</dbReference>
<feature type="binding site" evidence="9">
    <location>
        <begin position="179"/>
        <end position="181"/>
    </location>
    <ligand>
        <name>ATP</name>
        <dbReference type="ChEBI" id="CHEBI:30616"/>
    </ligand>
</feature>
<dbReference type="NCBIfam" id="TIGR00347">
    <property type="entry name" value="bioD"/>
    <property type="match status" value="1"/>
</dbReference>
<dbReference type="InterPro" id="IPR027417">
    <property type="entry name" value="P-loop_NTPase"/>
</dbReference>
<keyword evidence="2 9" id="KW-0436">Ligase</keyword>
<dbReference type="EMBL" id="FNAY01000016">
    <property type="protein sequence ID" value="SDF72804.1"/>
    <property type="molecule type" value="Genomic_DNA"/>
</dbReference>
<feature type="binding site" evidence="9">
    <location>
        <position position="44"/>
    </location>
    <ligand>
        <name>Mg(2+)</name>
        <dbReference type="ChEBI" id="CHEBI:18420"/>
    </ligand>
</feature>
<evidence type="ECO:0000313" key="10">
    <source>
        <dbReference type="EMBL" id="SDF72804.1"/>
    </source>
</evidence>
<dbReference type="GO" id="GO:0009102">
    <property type="term" value="P:biotin biosynthetic process"/>
    <property type="evidence" value="ECO:0007669"/>
    <property type="project" value="UniProtKB-UniRule"/>
</dbReference>
<accession>A0A1G7NFI1</accession>
<name>A0A1G7NFI1_RHOCA</name>
<evidence type="ECO:0000256" key="1">
    <source>
        <dbReference type="ARBA" id="ARBA00022490"/>
    </source>
</evidence>
<comment type="subunit">
    <text evidence="9">Homodimer.</text>
</comment>
<dbReference type="Proteomes" id="UP000183812">
    <property type="component" value="Unassembled WGS sequence"/>
</dbReference>
<dbReference type="PANTHER" id="PTHR43210:SF2">
    <property type="entry name" value="ATP-DEPENDENT DETHIOBIOTIN SYNTHETASE BIOD 2"/>
    <property type="match status" value="1"/>
</dbReference>
<sequence length="205" mass="21533">MTSALVITGTDTGVGKTVFSAGLTLALQATYWKPVQAGLEEETDRETVARLTGCPTLPEAYRLRSPASPHRAAALDGVEIAPMALPDLPGPLVVEGAGGALVPLAGRKLYADQMADWQAPVIVVARTGLGTINHSLLTIEALRARRVPLLGLAFIGAEVRDSQDTICRLAGLPSLGRLPQLPDLSRATLAQAFRTIDLPTIRGAL</sequence>
<keyword evidence="4 9" id="KW-0547">Nucleotide-binding</keyword>
<keyword evidence="7 9" id="KW-0460">Magnesium</keyword>
<dbReference type="PANTHER" id="PTHR43210">
    <property type="entry name" value="DETHIOBIOTIN SYNTHETASE"/>
    <property type="match status" value="1"/>
</dbReference>
<comment type="similarity">
    <text evidence="9">Belongs to the dethiobiotin synthetase family.</text>
</comment>
<keyword evidence="3 9" id="KW-0479">Metal-binding</keyword>
<comment type="caution">
    <text evidence="9">Lacks conserved residue(s) required for the propagation of feature annotation.</text>
</comment>
<proteinExistence type="inferred from homology"/>
<dbReference type="CDD" id="cd03109">
    <property type="entry name" value="DTBS"/>
    <property type="match status" value="1"/>
</dbReference>
<feature type="binding site" evidence="9">
    <location>
        <begin position="13"/>
        <end position="18"/>
    </location>
    <ligand>
        <name>ATP</name>
        <dbReference type="ChEBI" id="CHEBI:30616"/>
    </ligand>
</feature>
<comment type="subcellular location">
    <subcellularLocation>
        <location evidence="9">Cytoplasm</location>
    </subcellularLocation>
</comment>
<dbReference type="OrthoDB" id="9802097at2"/>
<comment type="catalytic activity">
    <reaction evidence="9">
        <text>(7R,8S)-7,8-diammoniononanoate + CO2 + ATP = (4R,5S)-dethiobiotin + ADP + phosphate + 3 H(+)</text>
        <dbReference type="Rhea" id="RHEA:15805"/>
        <dbReference type="ChEBI" id="CHEBI:15378"/>
        <dbReference type="ChEBI" id="CHEBI:16526"/>
        <dbReference type="ChEBI" id="CHEBI:30616"/>
        <dbReference type="ChEBI" id="CHEBI:43474"/>
        <dbReference type="ChEBI" id="CHEBI:149469"/>
        <dbReference type="ChEBI" id="CHEBI:149473"/>
        <dbReference type="ChEBI" id="CHEBI:456216"/>
        <dbReference type="EC" id="6.3.3.3"/>
    </reaction>
</comment>
<comment type="cofactor">
    <cofactor evidence="9">
        <name>Mg(2+)</name>
        <dbReference type="ChEBI" id="CHEBI:18420"/>
    </cofactor>
</comment>
<evidence type="ECO:0000256" key="3">
    <source>
        <dbReference type="ARBA" id="ARBA00022723"/>
    </source>
</evidence>
<keyword evidence="6 9" id="KW-0067">ATP-binding</keyword>
<feature type="binding site" evidence="9">
    <location>
        <position position="95"/>
    </location>
    <ligand>
        <name>Mg(2+)</name>
        <dbReference type="ChEBI" id="CHEBI:18420"/>
    </ligand>
</feature>
<evidence type="ECO:0000256" key="5">
    <source>
        <dbReference type="ARBA" id="ARBA00022756"/>
    </source>
</evidence>
<keyword evidence="5 9" id="KW-0093">Biotin biosynthesis</keyword>
<dbReference type="GO" id="GO:0005829">
    <property type="term" value="C:cytosol"/>
    <property type="evidence" value="ECO:0007669"/>
    <property type="project" value="TreeGrafter"/>
</dbReference>
<evidence type="ECO:0000256" key="7">
    <source>
        <dbReference type="ARBA" id="ARBA00022842"/>
    </source>
</evidence>
<dbReference type="PIRSF" id="PIRSF006755">
    <property type="entry name" value="DTB_synth"/>
    <property type="match status" value="1"/>
</dbReference>
<dbReference type="RefSeq" id="WP_074555153.1">
    <property type="nucleotide sequence ID" value="NZ_CP119563.1"/>
</dbReference>
<protein>
    <recommendedName>
        <fullName evidence="9">ATP-dependent dethiobiotin synthetase BioD</fullName>
        <ecNumber evidence="9">6.3.3.3</ecNumber>
    </recommendedName>
    <alternativeName>
        <fullName evidence="9">DTB synthetase</fullName>
        <shortName evidence="9">DTBS</shortName>
    </alternativeName>
    <alternativeName>
        <fullName evidence="9">Dethiobiotin synthase</fullName>
    </alternativeName>
</protein>
<dbReference type="InterPro" id="IPR004472">
    <property type="entry name" value="DTB_synth_BioD"/>
</dbReference>
<dbReference type="Pfam" id="PF13500">
    <property type="entry name" value="AAA_26"/>
    <property type="match status" value="1"/>
</dbReference>
<dbReference type="SUPFAM" id="SSF52540">
    <property type="entry name" value="P-loop containing nucleoside triphosphate hydrolases"/>
    <property type="match status" value="1"/>
</dbReference>
<comment type="pathway">
    <text evidence="9">Cofactor biosynthesis; biotin biosynthesis; biotin from 7,8-diaminononanoate: step 1/2.</text>
</comment>
<evidence type="ECO:0000256" key="6">
    <source>
        <dbReference type="ARBA" id="ARBA00022840"/>
    </source>
</evidence>
<dbReference type="EC" id="6.3.3.3" evidence="9"/>
<feature type="binding site" evidence="9">
    <location>
        <position position="44"/>
    </location>
    <ligand>
        <name>ATP</name>
        <dbReference type="ChEBI" id="CHEBI:30616"/>
    </ligand>
</feature>
<dbReference type="HAMAP" id="MF_00336">
    <property type="entry name" value="BioD"/>
    <property type="match status" value="1"/>
</dbReference>
<dbReference type="Gene3D" id="3.40.50.300">
    <property type="entry name" value="P-loop containing nucleotide triphosphate hydrolases"/>
    <property type="match status" value="1"/>
</dbReference>
<keyword evidence="1 9" id="KW-0963">Cytoplasm</keyword>
<dbReference type="GO" id="GO:0000287">
    <property type="term" value="F:magnesium ion binding"/>
    <property type="evidence" value="ECO:0007669"/>
    <property type="project" value="UniProtKB-UniRule"/>
</dbReference>
<comment type="catalytic activity">
    <reaction evidence="8">
        <text>(7R,8S)-8-amino-7-(carboxyamino)nonanoate + ATP = (4R,5S)-dethiobiotin + ADP + phosphate + H(+)</text>
        <dbReference type="Rhea" id="RHEA:63684"/>
        <dbReference type="ChEBI" id="CHEBI:15378"/>
        <dbReference type="ChEBI" id="CHEBI:30616"/>
        <dbReference type="ChEBI" id="CHEBI:43474"/>
        <dbReference type="ChEBI" id="CHEBI:149470"/>
        <dbReference type="ChEBI" id="CHEBI:149473"/>
        <dbReference type="ChEBI" id="CHEBI:456216"/>
    </reaction>
</comment>
<evidence type="ECO:0000313" key="11">
    <source>
        <dbReference type="Proteomes" id="UP000183812"/>
    </source>
</evidence>
<evidence type="ECO:0000256" key="2">
    <source>
        <dbReference type="ARBA" id="ARBA00022598"/>
    </source>
</evidence>
<gene>
    <name evidence="9" type="primary">bioD</name>
    <name evidence="10" type="ORF">SAMN04244550_02722</name>
</gene>
<evidence type="ECO:0000256" key="4">
    <source>
        <dbReference type="ARBA" id="ARBA00022741"/>
    </source>
</evidence>
<reference evidence="10 11" key="1">
    <citation type="submission" date="2016-10" db="EMBL/GenBank/DDBJ databases">
        <authorList>
            <person name="de Groot N.N."/>
        </authorList>
    </citation>
    <scope>NUCLEOTIDE SEQUENCE [LARGE SCALE GENOMIC DNA]</scope>
    <source>
        <strain evidence="11">DSM 938 / 37b4</strain>
    </source>
</reference>
<evidence type="ECO:0000256" key="9">
    <source>
        <dbReference type="HAMAP-Rule" id="MF_00336"/>
    </source>
</evidence>
<dbReference type="AlphaFoldDB" id="A0A1G7NFI1"/>